<sequence length="146" mass="16068">MLRRSLPVAFLSRPVNGSRQCCHVPLCGRLTPVRVAGVSVRPVALSQRPWRMHSCHCPLTHRVKVLNAMGRSIASRGPKAKSLGRHPFLPSLLFFPFPSSPAMGRFPSDDRDVVAPAGSWRASWSLRGARSWWPTDVKGPIGVHSS</sequence>
<evidence type="ECO:0000313" key="2">
    <source>
        <dbReference type="Proteomes" id="UP000652761"/>
    </source>
</evidence>
<protein>
    <submittedName>
        <fullName evidence="1">Uncharacterized protein</fullName>
    </submittedName>
</protein>
<dbReference type="EMBL" id="NMUH01004348">
    <property type="protein sequence ID" value="MQM09330.1"/>
    <property type="molecule type" value="Genomic_DNA"/>
</dbReference>
<name>A0A843X236_COLES</name>
<dbReference type="Proteomes" id="UP000652761">
    <property type="component" value="Unassembled WGS sequence"/>
</dbReference>
<evidence type="ECO:0000313" key="1">
    <source>
        <dbReference type="EMBL" id="MQM09330.1"/>
    </source>
</evidence>
<dbReference type="AlphaFoldDB" id="A0A843X236"/>
<comment type="caution">
    <text evidence="1">The sequence shown here is derived from an EMBL/GenBank/DDBJ whole genome shotgun (WGS) entry which is preliminary data.</text>
</comment>
<organism evidence="1 2">
    <name type="scientific">Colocasia esculenta</name>
    <name type="common">Wild taro</name>
    <name type="synonym">Arum esculentum</name>
    <dbReference type="NCBI Taxonomy" id="4460"/>
    <lineage>
        <taxon>Eukaryota</taxon>
        <taxon>Viridiplantae</taxon>
        <taxon>Streptophyta</taxon>
        <taxon>Embryophyta</taxon>
        <taxon>Tracheophyta</taxon>
        <taxon>Spermatophyta</taxon>
        <taxon>Magnoliopsida</taxon>
        <taxon>Liliopsida</taxon>
        <taxon>Araceae</taxon>
        <taxon>Aroideae</taxon>
        <taxon>Colocasieae</taxon>
        <taxon>Colocasia</taxon>
    </lineage>
</organism>
<accession>A0A843X236</accession>
<gene>
    <name evidence="1" type="ORF">Taro_042199</name>
</gene>
<proteinExistence type="predicted"/>
<reference evidence="1" key="1">
    <citation type="submission" date="2017-07" db="EMBL/GenBank/DDBJ databases">
        <title>Taro Niue Genome Assembly and Annotation.</title>
        <authorList>
            <person name="Atibalentja N."/>
            <person name="Keating K."/>
            <person name="Fields C.J."/>
        </authorList>
    </citation>
    <scope>NUCLEOTIDE SEQUENCE</scope>
    <source>
        <strain evidence="1">Niue_2</strain>
        <tissue evidence="1">Leaf</tissue>
    </source>
</reference>
<keyword evidence="2" id="KW-1185">Reference proteome</keyword>